<accession>A0ABQ4KA64</accession>
<evidence type="ECO:0000313" key="1">
    <source>
        <dbReference type="EMBL" id="GIN22612.1"/>
    </source>
</evidence>
<gene>
    <name evidence="1" type="ORF">J1TS3_37460</name>
</gene>
<name>A0ABQ4KA64_9BACI</name>
<keyword evidence="2" id="KW-1185">Reference proteome</keyword>
<proteinExistence type="predicted"/>
<sequence>MRKFQVNSKNKKLFEMMNSLHEHKEEMDYYAIDRRRNNRLDKIEYNAIEIEKIAIEIQKQVQSIRRK</sequence>
<comment type="caution">
    <text evidence="1">The sequence shown here is derived from an EMBL/GenBank/DDBJ whole genome shotgun (WGS) entry which is preliminary data.</text>
</comment>
<organism evidence="1 2">
    <name type="scientific">Siminovitchia fordii</name>
    <dbReference type="NCBI Taxonomy" id="254759"/>
    <lineage>
        <taxon>Bacteria</taxon>
        <taxon>Bacillati</taxon>
        <taxon>Bacillota</taxon>
        <taxon>Bacilli</taxon>
        <taxon>Bacillales</taxon>
        <taxon>Bacillaceae</taxon>
        <taxon>Siminovitchia</taxon>
    </lineage>
</organism>
<dbReference type="Proteomes" id="UP000680279">
    <property type="component" value="Unassembled WGS sequence"/>
</dbReference>
<reference evidence="1 2" key="1">
    <citation type="submission" date="2021-03" db="EMBL/GenBank/DDBJ databases">
        <title>Antimicrobial resistance genes in bacteria isolated from Japanese honey, and their potential for conferring macrolide and lincosamide resistance in the American foulbrood pathogen Paenibacillus larvae.</title>
        <authorList>
            <person name="Okamoto M."/>
            <person name="Kumagai M."/>
            <person name="Kanamori H."/>
            <person name="Takamatsu D."/>
        </authorList>
    </citation>
    <scope>NUCLEOTIDE SEQUENCE [LARGE SCALE GENOMIC DNA]</scope>
    <source>
        <strain evidence="1 2">J1TS3</strain>
    </source>
</reference>
<dbReference type="RefSeq" id="WP_212963728.1">
    <property type="nucleotide sequence ID" value="NZ_BOQT01000018.1"/>
</dbReference>
<protein>
    <submittedName>
        <fullName evidence="1">Uncharacterized protein</fullName>
    </submittedName>
</protein>
<dbReference type="EMBL" id="BOQT01000018">
    <property type="protein sequence ID" value="GIN22612.1"/>
    <property type="molecule type" value="Genomic_DNA"/>
</dbReference>
<evidence type="ECO:0000313" key="2">
    <source>
        <dbReference type="Proteomes" id="UP000680279"/>
    </source>
</evidence>